<dbReference type="EMBL" id="KB445551">
    <property type="protein sequence ID" value="EMC99785.1"/>
    <property type="molecule type" value="Genomic_DNA"/>
</dbReference>
<reference evidence="1 2" key="1">
    <citation type="journal article" date="2012" name="PLoS Pathog.">
        <title>Diverse lifestyles and strategies of plant pathogenesis encoded in the genomes of eighteen Dothideomycetes fungi.</title>
        <authorList>
            <person name="Ohm R.A."/>
            <person name="Feau N."/>
            <person name="Henrissat B."/>
            <person name="Schoch C.L."/>
            <person name="Horwitz B.A."/>
            <person name="Barry K.W."/>
            <person name="Condon B.J."/>
            <person name="Copeland A.C."/>
            <person name="Dhillon B."/>
            <person name="Glaser F."/>
            <person name="Hesse C.N."/>
            <person name="Kosti I."/>
            <person name="LaButti K."/>
            <person name="Lindquist E.A."/>
            <person name="Lucas S."/>
            <person name="Salamov A.A."/>
            <person name="Bradshaw R.E."/>
            <person name="Ciuffetti L."/>
            <person name="Hamelin R.C."/>
            <person name="Kema G.H.J."/>
            <person name="Lawrence C."/>
            <person name="Scott J.A."/>
            <person name="Spatafora J.W."/>
            <person name="Turgeon B.G."/>
            <person name="de Wit P.J.G.M."/>
            <person name="Zhong S."/>
            <person name="Goodwin S.B."/>
            <person name="Grigoriev I.V."/>
        </authorList>
    </citation>
    <scope>NUCLEOTIDE SEQUENCE [LARGE SCALE GENOMIC DNA]</scope>
    <source>
        <strain evidence="1 2">UAMH 10762</strain>
    </source>
</reference>
<gene>
    <name evidence="1" type="ORF">BAUCODRAFT_128531</name>
</gene>
<protein>
    <submittedName>
        <fullName evidence="1">Uncharacterized protein</fullName>
    </submittedName>
</protein>
<evidence type="ECO:0000313" key="1">
    <source>
        <dbReference type="EMBL" id="EMC99785.1"/>
    </source>
</evidence>
<accession>M2NKW5</accession>
<dbReference type="GeneID" id="19108187"/>
<dbReference type="Proteomes" id="UP000011761">
    <property type="component" value="Unassembled WGS sequence"/>
</dbReference>
<dbReference type="AlphaFoldDB" id="M2NKW5"/>
<dbReference type="HOGENOM" id="CLU_933789_0_0_1"/>
<dbReference type="KEGG" id="bcom:BAUCODRAFT_128531"/>
<evidence type="ECO:0000313" key="2">
    <source>
        <dbReference type="Proteomes" id="UP000011761"/>
    </source>
</evidence>
<proteinExistence type="predicted"/>
<keyword evidence="2" id="KW-1185">Reference proteome</keyword>
<dbReference type="RefSeq" id="XP_007673332.1">
    <property type="nucleotide sequence ID" value="XM_007675142.1"/>
</dbReference>
<organism evidence="1 2">
    <name type="scientific">Baudoinia panamericana (strain UAMH 10762)</name>
    <name type="common">Angels' share fungus</name>
    <name type="synonym">Baudoinia compniacensis (strain UAMH 10762)</name>
    <dbReference type="NCBI Taxonomy" id="717646"/>
    <lineage>
        <taxon>Eukaryota</taxon>
        <taxon>Fungi</taxon>
        <taxon>Dikarya</taxon>
        <taxon>Ascomycota</taxon>
        <taxon>Pezizomycotina</taxon>
        <taxon>Dothideomycetes</taxon>
        <taxon>Dothideomycetidae</taxon>
        <taxon>Mycosphaerellales</taxon>
        <taxon>Teratosphaeriaceae</taxon>
        <taxon>Baudoinia</taxon>
    </lineage>
</organism>
<sequence length="298" mass="32837">MLQSLHLETLQTSRGNTGLDRSDYQANDNVVSPLEIPASRERAFAMLRATGAPSRTLSGPRHAHIGVEMGDDGEEYKLVECAHDPDELFNSPSALRIWNEWMPTWQSSVRSCYNPAGLYTAMHLFGEMSFFGTLGPDKVEIELDADLCARTGDAIGLCTPTVRKRDSVVKRIALIEIDHNDYHSATGNEDYRSLLLSDLIHEALHAFRSLYACNGTNCASSECKQKQRETVGCSAHGKAWLEMADAIRVVSRDRMSFRPGLDFCRSNAREYSLSGVVPDSAQFGRISSPAHAAADPAL</sequence>
<name>M2NKW5_BAUPA</name>